<feature type="transmembrane region" description="Helical" evidence="1">
    <location>
        <begin position="63"/>
        <end position="85"/>
    </location>
</feature>
<feature type="transmembrane region" description="Helical" evidence="1">
    <location>
        <begin position="34"/>
        <end position="57"/>
    </location>
</feature>
<reference evidence="2 3" key="1">
    <citation type="journal article" date="2019" name="Int. J. Syst. Evol. Microbiol.">
        <title>The Global Catalogue of Microorganisms (GCM) 10K type strain sequencing project: providing services to taxonomists for standard genome sequencing and annotation.</title>
        <authorList>
            <consortium name="The Broad Institute Genomics Platform"/>
            <consortium name="The Broad Institute Genome Sequencing Center for Infectious Disease"/>
            <person name="Wu L."/>
            <person name="Ma J."/>
        </authorList>
    </citation>
    <scope>NUCLEOTIDE SEQUENCE [LARGE SCALE GENOMIC DNA]</scope>
    <source>
        <strain evidence="2 3">JCM 14162</strain>
    </source>
</reference>
<gene>
    <name evidence="2" type="ORF">GCM10009096_16960</name>
</gene>
<sequence length="98" mass="10361">MHKHVVAARILDNESETFLRVEKFNFTGAFADNLVWHSATVASAMTAAALSTTIAGVGPRVSLYWGAAIALISIKILITKAITLVPASATPVSIKTHS</sequence>
<keyword evidence="1" id="KW-0812">Transmembrane</keyword>
<accession>A0ABN1AGD2</accession>
<evidence type="ECO:0000256" key="1">
    <source>
        <dbReference type="SAM" id="Phobius"/>
    </source>
</evidence>
<evidence type="ECO:0000313" key="2">
    <source>
        <dbReference type="EMBL" id="GAA0475850.1"/>
    </source>
</evidence>
<keyword evidence="1" id="KW-0472">Membrane</keyword>
<protein>
    <submittedName>
        <fullName evidence="2">Uncharacterized protein</fullName>
    </submittedName>
</protein>
<dbReference type="Proteomes" id="UP001500713">
    <property type="component" value="Unassembled WGS sequence"/>
</dbReference>
<comment type="caution">
    <text evidence="2">The sequence shown here is derived from an EMBL/GenBank/DDBJ whole genome shotgun (WGS) entry which is preliminary data.</text>
</comment>
<dbReference type="EMBL" id="BAAAEM010000002">
    <property type="protein sequence ID" value="GAA0475850.1"/>
    <property type="molecule type" value="Genomic_DNA"/>
</dbReference>
<name>A0ABN1AGD2_9SPHN</name>
<keyword evidence="1" id="KW-1133">Transmembrane helix</keyword>
<evidence type="ECO:0000313" key="3">
    <source>
        <dbReference type="Proteomes" id="UP001500713"/>
    </source>
</evidence>
<proteinExistence type="predicted"/>
<keyword evidence="3" id="KW-1185">Reference proteome</keyword>
<organism evidence="2 3">
    <name type="scientific">Parasphingorhabdus litoris</name>
    <dbReference type="NCBI Taxonomy" id="394733"/>
    <lineage>
        <taxon>Bacteria</taxon>
        <taxon>Pseudomonadati</taxon>
        <taxon>Pseudomonadota</taxon>
        <taxon>Alphaproteobacteria</taxon>
        <taxon>Sphingomonadales</taxon>
        <taxon>Sphingomonadaceae</taxon>
        <taxon>Parasphingorhabdus</taxon>
    </lineage>
</organism>